<protein>
    <submittedName>
        <fullName evidence="2">Uncharacterized protein</fullName>
    </submittedName>
</protein>
<dbReference type="Proteomes" id="UP000316304">
    <property type="component" value="Unassembled WGS sequence"/>
</dbReference>
<comment type="caution">
    <text evidence="2">The sequence shown here is derived from an EMBL/GenBank/DDBJ whole genome shotgun (WGS) entry which is preliminary data.</text>
</comment>
<reference evidence="2 3" key="1">
    <citation type="submission" date="2019-02" db="EMBL/GenBank/DDBJ databases">
        <title>Deep-cultivation of Planctomycetes and their phenomic and genomic characterization uncovers novel biology.</title>
        <authorList>
            <person name="Wiegand S."/>
            <person name="Jogler M."/>
            <person name="Boedeker C."/>
            <person name="Pinto D."/>
            <person name="Vollmers J."/>
            <person name="Rivas-Marin E."/>
            <person name="Kohn T."/>
            <person name="Peeters S.H."/>
            <person name="Heuer A."/>
            <person name="Rast P."/>
            <person name="Oberbeckmann S."/>
            <person name="Bunk B."/>
            <person name="Jeske O."/>
            <person name="Meyerdierks A."/>
            <person name="Storesund J.E."/>
            <person name="Kallscheuer N."/>
            <person name="Luecker S."/>
            <person name="Lage O.M."/>
            <person name="Pohl T."/>
            <person name="Merkel B.J."/>
            <person name="Hornburger P."/>
            <person name="Mueller R.-W."/>
            <person name="Bruemmer F."/>
            <person name="Labrenz M."/>
            <person name="Spormann A.M."/>
            <person name="Op Den Camp H."/>
            <person name="Overmann J."/>
            <person name="Amann R."/>
            <person name="Jetten M.S.M."/>
            <person name="Mascher T."/>
            <person name="Medema M.H."/>
            <person name="Devos D.P."/>
            <person name="Kaster A.-K."/>
            <person name="Ovreas L."/>
            <person name="Rohde M."/>
            <person name="Galperin M.Y."/>
            <person name="Jogler C."/>
        </authorList>
    </citation>
    <scope>NUCLEOTIDE SEQUENCE [LARGE SCALE GENOMIC DNA]</scope>
    <source>
        <strain evidence="2 3">Pla52o</strain>
    </source>
</reference>
<evidence type="ECO:0000313" key="3">
    <source>
        <dbReference type="Proteomes" id="UP000316304"/>
    </source>
</evidence>
<dbReference type="EMBL" id="SJPT01000011">
    <property type="protein sequence ID" value="TWU17533.1"/>
    <property type="molecule type" value="Genomic_DNA"/>
</dbReference>
<feature type="region of interest" description="Disordered" evidence="1">
    <location>
        <begin position="173"/>
        <end position="204"/>
    </location>
</feature>
<dbReference type="AlphaFoldDB" id="A0A5C6BZ18"/>
<accession>A0A5C6BZ18</accession>
<name>A0A5C6BZ18_9BACT</name>
<evidence type="ECO:0000256" key="1">
    <source>
        <dbReference type="SAM" id="MobiDB-lite"/>
    </source>
</evidence>
<gene>
    <name evidence="2" type="ORF">Pla52o_50890</name>
</gene>
<evidence type="ECO:0000313" key="2">
    <source>
        <dbReference type="EMBL" id="TWU17533.1"/>
    </source>
</evidence>
<sequence>MTAVTSRVTSVRVTPSAKQLARNDSVTSSSTAGALAAVVARTAANLMRLRLRRDDCLAGERRRNAGSDRSCCNWPLGTGPPSLYRPGTWGALFAVMLLAFFSSESGAGKRSVECPNEKSLRRGDRVCDAVTANGVACRKANSIRIPVWGPRVQEDIGIERCGDCFSPEGQPSAAVQFSSPGEFARSTDATSSRTKRDRSIDEGAWRRRESRRLAGQPVHRSGARCKLVDLHAKVLQHGNVQVW</sequence>
<keyword evidence="3" id="KW-1185">Reference proteome</keyword>
<organism evidence="2 3">
    <name type="scientific">Novipirellula galeiformis</name>
    <dbReference type="NCBI Taxonomy" id="2528004"/>
    <lineage>
        <taxon>Bacteria</taxon>
        <taxon>Pseudomonadati</taxon>
        <taxon>Planctomycetota</taxon>
        <taxon>Planctomycetia</taxon>
        <taxon>Pirellulales</taxon>
        <taxon>Pirellulaceae</taxon>
        <taxon>Novipirellula</taxon>
    </lineage>
</organism>
<proteinExistence type="predicted"/>